<proteinExistence type="inferred from homology"/>
<evidence type="ECO:0000256" key="1">
    <source>
        <dbReference type="ARBA" id="ARBA00006484"/>
    </source>
</evidence>
<evidence type="ECO:0000313" key="3">
    <source>
        <dbReference type="Proteomes" id="UP000466445"/>
    </source>
</evidence>
<dbReference type="PANTHER" id="PTHR42760">
    <property type="entry name" value="SHORT-CHAIN DEHYDROGENASES/REDUCTASES FAMILY MEMBER"/>
    <property type="match status" value="1"/>
</dbReference>
<protein>
    <recommendedName>
        <fullName evidence="4">Short-chain dehydrogenase</fullName>
    </recommendedName>
</protein>
<organism evidence="2 3">
    <name type="scientific">Mycolicibacterium sarraceniae</name>
    <dbReference type="NCBI Taxonomy" id="1534348"/>
    <lineage>
        <taxon>Bacteria</taxon>
        <taxon>Bacillati</taxon>
        <taxon>Actinomycetota</taxon>
        <taxon>Actinomycetes</taxon>
        <taxon>Mycobacteriales</taxon>
        <taxon>Mycobacteriaceae</taxon>
        <taxon>Mycolicibacterium</taxon>
    </lineage>
</organism>
<dbReference type="GO" id="GO:0016616">
    <property type="term" value="F:oxidoreductase activity, acting on the CH-OH group of donors, NAD or NADP as acceptor"/>
    <property type="evidence" value="ECO:0007669"/>
    <property type="project" value="TreeGrafter"/>
</dbReference>
<evidence type="ECO:0008006" key="4">
    <source>
        <dbReference type="Google" id="ProtNLM"/>
    </source>
</evidence>
<keyword evidence="3" id="KW-1185">Reference proteome</keyword>
<dbReference type="SUPFAM" id="SSF51735">
    <property type="entry name" value="NAD(P)-binding Rossmann-fold domains"/>
    <property type="match status" value="1"/>
</dbReference>
<dbReference type="InterPro" id="IPR002347">
    <property type="entry name" value="SDR_fam"/>
</dbReference>
<gene>
    <name evidence="2" type="ORF">MSAR_18130</name>
</gene>
<dbReference type="InterPro" id="IPR036291">
    <property type="entry name" value="NAD(P)-bd_dom_sf"/>
</dbReference>
<dbReference type="AlphaFoldDB" id="A0A7I7SNV0"/>
<dbReference type="PRINTS" id="PR00081">
    <property type="entry name" value="GDHRDH"/>
</dbReference>
<name>A0A7I7SNV0_9MYCO</name>
<comment type="similarity">
    <text evidence="1">Belongs to the short-chain dehydrogenases/reductases (SDR) family.</text>
</comment>
<evidence type="ECO:0000313" key="2">
    <source>
        <dbReference type="EMBL" id="BBY58677.1"/>
    </source>
</evidence>
<reference evidence="2 3" key="1">
    <citation type="journal article" date="2019" name="Emerg. Microbes Infect.">
        <title>Comprehensive subspecies identification of 175 nontuberculous mycobacteria species based on 7547 genomic profiles.</title>
        <authorList>
            <person name="Matsumoto Y."/>
            <person name="Kinjo T."/>
            <person name="Motooka D."/>
            <person name="Nabeya D."/>
            <person name="Jung N."/>
            <person name="Uechi K."/>
            <person name="Horii T."/>
            <person name="Iida T."/>
            <person name="Fujita J."/>
            <person name="Nakamura S."/>
        </authorList>
    </citation>
    <scope>NUCLEOTIDE SEQUENCE [LARGE SCALE GENOMIC DNA]</scope>
    <source>
        <strain evidence="2 3">JCM 30395</strain>
    </source>
</reference>
<dbReference type="EMBL" id="AP022595">
    <property type="protein sequence ID" value="BBY58677.1"/>
    <property type="molecule type" value="Genomic_DNA"/>
</dbReference>
<dbReference type="KEGG" id="msar:MSAR_18130"/>
<accession>A0A7I7SNV0</accession>
<dbReference type="Proteomes" id="UP000466445">
    <property type="component" value="Chromosome"/>
</dbReference>
<sequence length="109" mass="11636">MIGSYAAAKAAVRNLTETLSAELRFHNIRANALLPGFIDTELVTSHQHDFEAALGLSDGGFDDLIAAKQTRYGRTEEVAAAAVFFASEQSSWCNGSSLILDGGFRASLL</sequence>
<dbReference type="Gene3D" id="3.40.50.720">
    <property type="entry name" value="NAD(P)-binding Rossmann-like Domain"/>
    <property type="match status" value="1"/>
</dbReference>
<dbReference type="Pfam" id="PF13561">
    <property type="entry name" value="adh_short_C2"/>
    <property type="match status" value="1"/>
</dbReference>